<dbReference type="SMART" id="SM00089">
    <property type="entry name" value="PKD"/>
    <property type="match status" value="5"/>
</dbReference>
<dbReference type="InterPro" id="IPR046791">
    <property type="entry name" value="Polycystin_dom"/>
</dbReference>
<keyword evidence="9" id="KW-0969">Cilium</keyword>
<dbReference type="PROSITE" id="PS50221">
    <property type="entry name" value="GAIN_B"/>
    <property type="match status" value="1"/>
</dbReference>
<dbReference type="CDD" id="cd01752">
    <property type="entry name" value="PLAT_polycystin"/>
    <property type="match status" value="1"/>
</dbReference>
<dbReference type="InterPro" id="IPR013122">
    <property type="entry name" value="PKD1_2_channel"/>
</dbReference>
<evidence type="ECO:0000256" key="6">
    <source>
        <dbReference type="ARBA" id="ARBA00022692"/>
    </source>
</evidence>
<evidence type="ECO:0000259" key="21">
    <source>
        <dbReference type="PROSITE" id="PS51212"/>
    </source>
</evidence>
<dbReference type="Pfam" id="PF01825">
    <property type="entry name" value="GPS"/>
    <property type="match status" value="1"/>
</dbReference>
<dbReference type="SMART" id="SM00308">
    <property type="entry name" value="LH2"/>
    <property type="match status" value="1"/>
</dbReference>
<evidence type="ECO:0000256" key="15">
    <source>
        <dbReference type="SAM" id="Phobius"/>
    </source>
</evidence>
<dbReference type="CDD" id="cd00146">
    <property type="entry name" value="PKD"/>
    <property type="match status" value="3"/>
</dbReference>
<dbReference type="SMART" id="SM00321">
    <property type="entry name" value="WSC"/>
    <property type="match status" value="1"/>
</dbReference>
<dbReference type="Pfam" id="PF00801">
    <property type="entry name" value="PKD"/>
    <property type="match status" value="2"/>
</dbReference>
<dbReference type="Gene3D" id="2.60.40.10">
    <property type="entry name" value="Immunoglobulins"/>
    <property type="match status" value="3"/>
</dbReference>
<dbReference type="Proteomes" id="UP000694865">
    <property type="component" value="Unplaced"/>
</dbReference>
<dbReference type="InterPro" id="IPR035986">
    <property type="entry name" value="PKD_dom_sf"/>
</dbReference>
<dbReference type="Gene3D" id="2.60.220.50">
    <property type="match status" value="1"/>
</dbReference>
<evidence type="ECO:0000313" key="22">
    <source>
        <dbReference type="Proteomes" id="UP000694865"/>
    </source>
</evidence>
<feature type="transmembrane region" description="Helical" evidence="15">
    <location>
        <begin position="2877"/>
        <end position="2898"/>
    </location>
</feature>
<dbReference type="PROSITE" id="PS50095">
    <property type="entry name" value="PLAT"/>
    <property type="match status" value="1"/>
</dbReference>
<keyword evidence="8 15" id="KW-1133">Transmembrane helix</keyword>
<evidence type="ECO:0000259" key="20">
    <source>
        <dbReference type="PROSITE" id="PS51111"/>
    </source>
</evidence>
<dbReference type="InterPro" id="IPR002889">
    <property type="entry name" value="WSC_carb-bd"/>
</dbReference>
<feature type="transmembrane region" description="Helical" evidence="15">
    <location>
        <begin position="3113"/>
        <end position="3134"/>
    </location>
</feature>
<feature type="transmembrane region" description="Helical" evidence="15">
    <location>
        <begin position="3014"/>
        <end position="3034"/>
    </location>
</feature>
<protein>
    <submittedName>
        <fullName evidence="23">Polycystin-1-like</fullName>
    </submittedName>
</protein>
<keyword evidence="22" id="KW-1185">Reference proteome</keyword>
<keyword evidence="11 14" id="KW-1015">Disulfide bond</keyword>
<dbReference type="InterPro" id="IPR002859">
    <property type="entry name" value="PKD/REJ-like"/>
</dbReference>
<reference evidence="23" key="1">
    <citation type="submission" date="2025-08" db="UniProtKB">
        <authorList>
            <consortium name="RefSeq"/>
        </authorList>
    </citation>
    <scope>IDENTIFICATION</scope>
    <source>
        <tissue evidence="23">Testes</tissue>
    </source>
</reference>
<keyword evidence="10 15" id="KW-0472">Membrane</keyword>
<dbReference type="InterPro" id="IPR036392">
    <property type="entry name" value="PLAT/LH2_dom_sf"/>
</dbReference>
<keyword evidence="6 15" id="KW-0812">Transmembrane</keyword>
<dbReference type="Pfam" id="PF08016">
    <property type="entry name" value="PKD_channel"/>
    <property type="match status" value="1"/>
</dbReference>
<feature type="domain" description="PKD" evidence="17">
    <location>
        <begin position="863"/>
        <end position="914"/>
    </location>
</feature>
<dbReference type="InterPro" id="IPR051223">
    <property type="entry name" value="Polycystin"/>
</dbReference>
<dbReference type="Pfam" id="PF02010">
    <property type="entry name" value="REJ"/>
    <property type="match status" value="1"/>
</dbReference>
<dbReference type="SUPFAM" id="SSF49899">
    <property type="entry name" value="Concanavalin A-like lectins/glucanases"/>
    <property type="match status" value="2"/>
</dbReference>
<evidence type="ECO:0000256" key="13">
    <source>
        <dbReference type="ARBA" id="ARBA00023273"/>
    </source>
</evidence>
<feature type="transmembrane region" description="Helical" evidence="15">
    <location>
        <begin position="2965"/>
        <end position="2983"/>
    </location>
</feature>
<feature type="transmembrane region" description="Helical" evidence="15">
    <location>
        <begin position="2531"/>
        <end position="2554"/>
    </location>
</feature>
<evidence type="ECO:0000256" key="12">
    <source>
        <dbReference type="ARBA" id="ARBA00023180"/>
    </source>
</evidence>
<dbReference type="GeneID" id="100378512"/>
<feature type="domain" description="PKD" evidence="17">
    <location>
        <begin position="1147"/>
        <end position="1198"/>
    </location>
</feature>
<feature type="domain" description="Kringle" evidence="16">
    <location>
        <begin position="454"/>
        <end position="532"/>
    </location>
</feature>
<evidence type="ECO:0000259" key="17">
    <source>
        <dbReference type="PROSITE" id="PS50093"/>
    </source>
</evidence>
<evidence type="ECO:0000259" key="19">
    <source>
        <dbReference type="PROSITE" id="PS50221"/>
    </source>
</evidence>
<feature type="transmembrane region" description="Helical" evidence="15">
    <location>
        <begin position="2491"/>
        <end position="2511"/>
    </location>
</feature>
<feature type="transmembrane region" description="Helical" evidence="15">
    <location>
        <begin position="3054"/>
        <end position="3077"/>
    </location>
</feature>
<feature type="domain" description="PKD" evidence="17">
    <location>
        <begin position="761"/>
        <end position="827"/>
    </location>
</feature>
<dbReference type="InterPro" id="IPR038178">
    <property type="entry name" value="Kringle_sf"/>
</dbReference>
<evidence type="ECO:0000256" key="1">
    <source>
        <dbReference type="ARBA" id="ARBA00004138"/>
    </source>
</evidence>
<dbReference type="InterPro" id="IPR022409">
    <property type="entry name" value="PKD/Chitinase_dom"/>
</dbReference>
<name>A0ABM0M438_SACKO</name>
<feature type="transmembrane region" description="Helical" evidence="15">
    <location>
        <begin position="2918"/>
        <end position="2945"/>
    </location>
</feature>
<dbReference type="InterPro" id="IPR057244">
    <property type="entry name" value="GAIN_B"/>
</dbReference>
<feature type="transmembrane region" description="Helical" evidence="15">
    <location>
        <begin position="2605"/>
        <end position="2628"/>
    </location>
</feature>
<feature type="domain" description="PKD" evidence="17">
    <location>
        <begin position="1238"/>
        <end position="1306"/>
    </location>
</feature>
<dbReference type="SUPFAM" id="SSF49299">
    <property type="entry name" value="PKD domain"/>
    <property type="match status" value="7"/>
</dbReference>
<dbReference type="InterPro" id="IPR001024">
    <property type="entry name" value="PLAT/LH2_dom"/>
</dbReference>
<dbReference type="InterPro" id="IPR046338">
    <property type="entry name" value="GAIN_dom_sf"/>
</dbReference>
<dbReference type="PRINTS" id="PR00018">
    <property type="entry name" value="KRINGLE"/>
</dbReference>
<dbReference type="InterPro" id="IPR013806">
    <property type="entry name" value="Kringle-like"/>
</dbReference>
<proteinExistence type="inferred from homology"/>
<dbReference type="PROSITE" id="PS50070">
    <property type="entry name" value="KRINGLE_2"/>
    <property type="match status" value="1"/>
</dbReference>
<comment type="subcellular location">
    <subcellularLocation>
        <location evidence="2">Cell membrane</location>
        <topology evidence="2">Multi-pass membrane protein</topology>
    </subcellularLocation>
    <subcellularLocation>
        <location evidence="1">Cell projection</location>
        <location evidence="1">Cilium</location>
    </subcellularLocation>
</comment>
<evidence type="ECO:0000256" key="8">
    <source>
        <dbReference type="ARBA" id="ARBA00022989"/>
    </source>
</evidence>
<dbReference type="Pfam" id="PF01822">
    <property type="entry name" value="WSC"/>
    <property type="match status" value="1"/>
</dbReference>
<dbReference type="InterPro" id="IPR013320">
    <property type="entry name" value="ConA-like_dom_sf"/>
</dbReference>
<dbReference type="InterPro" id="IPR000203">
    <property type="entry name" value="GPS"/>
</dbReference>
<feature type="domain" description="WSC" evidence="21">
    <location>
        <begin position="538"/>
        <end position="630"/>
    </location>
</feature>
<dbReference type="Pfam" id="PF13385">
    <property type="entry name" value="Laminin_G_3"/>
    <property type="match status" value="2"/>
</dbReference>
<evidence type="ECO:0000256" key="10">
    <source>
        <dbReference type="ARBA" id="ARBA00023136"/>
    </source>
</evidence>
<accession>A0ABM0M438</accession>
<dbReference type="SMART" id="SM00303">
    <property type="entry name" value="GPS"/>
    <property type="match status" value="1"/>
</dbReference>
<dbReference type="SUPFAM" id="SSF57440">
    <property type="entry name" value="Kringle-like"/>
    <property type="match status" value="1"/>
</dbReference>
<dbReference type="SUPFAM" id="SSF49723">
    <property type="entry name" value="Lipase/lipooxygenase domain (PLAT/LH2 domain)"/>
    <property type="match status" value="1"/>
</dbReference>
<dbReference type="InterPro" id="IPR000601">
    <property type="entry name" value="PKD_dom"/>
</dbReference>
<sequence>MPLDDTFNGVVIGSPDLEIIGAVSIVTGVKSHAVALDGSGDWLTTDVGDQFCLGSTLHCDSGFTLSFWLKLSSPSGTSMAVVNNVNDLTTSRGIRLEYDSTSDEMTWYVASASGGFWEGLFDFPSGIWKHIAVAWDTVDTKIYIDGLLTQSASEQNTLSTITHDTYTSFDIGRNVETGSNTPSFYIDDIVMIEIGVDEAGIYKLSYDESPTEVYYWTMDAMATDNKTVIGYSPSIDTGMSNKMNQLNIIEAGVVNNAMSLDGFSEFINLDIVAGGCLNDVTLCVNGFTVSSWMMPFNITQGNSNYYFLSSGGQRDNSNGFYFRLNGNEGTLTWVFEVGVGVDNQKWYVTFEIDTMVWSHVMFTWSLVSGLDVYIDGACIGSDVSGTERPYTVPSDGIDPYTAFYVGTSNDEMSMTYGKLNIDELKFWDILMNVNDVVGIYSQVIIGDNCYTDARGRDYRGHMNHTVGGYTCQMWTASTPHSHMFPPMSYSHAGLGEHNYCRNPDGDWFPWCFTTEANVMWAYCNLVAPQPTCDDHFTSTHLIGCYQESTMSPEFSIMPSTLDKVVPTTCRLACRLDGYKFAALRNGNQCFCGSSYPTSSLLNNTSCDLACNDDNSDTCGGNWKNSVFFTTHLKSVHNKPVATTPVSGVTLTAALSSRDNAILTNVTTATGDGLIYYYDFGDGKGTLEWRFPDIDYLYEDSENYTITVTVANEINNQSAMFELAVLIPIRVFKVMLDKAGTTGESVISGVGMPMQFRLHVLSGSKIEYAIDLGDGTTGEYYHSRLKEHSFYHTYADIGVYTLIASVDNILVHKSLTRTVTIIWPVSGIQFTSFNDTVPVPSEVLFKLELDEDTHPPDDMVMLIDFGDGTAVSNIPSNITSDEPIWITHVYNIPGNFSVSIDCINAASEMSFTSSLNAIQPIDELFIETDSFLVETHDCTGISASVVNGTEVTFEIYFGDGVSDATTFYLPGVKQFTHCWYEPGNFSVNANAFNVFSSVSAFLPESIIAEHSTTHFMLTSNSPVDIADGLVTFHLNVQSPFSPPTKPSMLIDFGDGSIIDSEDVILELDNTFTHTYDQIGSYDAFFHVWNLVSSGHYITTIDAYEAVTTVDFEASYMLDQYTFITGFGQEQNHFPTGYLIQLEAVTNDGSNLTYVWSFGGWDMDVSEVVVHDFSGVGEHQVLLEVENAVSVATAERTLYIIDQIPTDLNLAVDAYTPLLSDPVNFLISFGTLYTQACTLWDFDDGSQHVLIGPEHCQTIPQYEGAVKVIEEGPEITIQHAFNLFGTFHISVTIDNYISYTVLSTIITVSGLPCRAPSVHIRGQDTDVQNPRKKKQSNDIVIKARVKLDCMVTSLTNFTWEVSKIDVDGNLLTAELEYTSPELFISSNTLQSGLYKIVLTVSMFGVNHVDGQDELYLLIQETPIACAIAGGNGRPIGYGTTLELDALSLTYDPDTDYQSDKSGLNFTWFCMQEGESLPTSGDDLDLQIVMPETDTNIDNGGCFKAGPGRIDYHDGVIFIPTSMLAVDKKYIFKVRVTKDLRQCESEQAIEVVEGTPPDIYMHCATNCRGKCNVGSVMSYQGYCANCDPGIRLSYWWKLEIRSVEDLTFTDVSDFGSFTSTGTNRTGISFVANSLKPGSEYRLSLYASREGYATGYTYVDIVTNLPPFDGICSISPSNGVAVNTYFNVSCEHWKDEGEQVDRDGGSLSSENLKYKILFGNQGITMTQMSYGEDAIADGLVFASGSPDYNYMYDIQVQIIDEYGAYNVSNLSVEVRPLELSLSESEELLQELAMGENSQLVQLMESGNYQGATQLIMALFTLYPQQEQLRSNLLISLSKMCFWSNTIDALLMSSATLSDLTGPGGTTSDALVRAAMALVFMANKLQGIEDQSREEMLETAASLVEGIGNIIKSSIVIDVNEVKVEPTDPPEYYGDDPSPEEIEEYENQQALLKQQEVEYAEMAARMISNLGMGIIDVVSLTVRSTQVVGEPAIRLPSDFLTMELLRDEPENLKDKEMYGTIGSFKLPKSGGVLEEGSSFAFVDIETMYVDGNQYSWDASRSNVKSGVMTMKLSNPDGEELEIKDLVDPITIHLYTDQVDIDTLEVEMDLSNLDTMYNHTFNVTKENIAVELMFTLSSEIPLVVYGKYGELPSPEDVYLLCELPRVESDETIPDDVADEISYICHIPSAKLPEQGEYFMSVMPGVDLTDSSGFVNYTLDIMSYGCSYWNKADEIWTGDGCMVGHYSTSMYVHCLCNHLTSFAADFFIPPNTIDFSTVFDHFDVGNNAAVFSTVISLFCLYCLLMVWARRKDKNDVMKWGVTPLIDNSPRDKYYYEIVVYTGMRQGSGTKSKVNFMLSGEDEDTGIRKLDDDKRKLFERGSINHFVLATPRSLGPLTYLRIWHDDSGKGEHGSWYLSRIMISDLQTGEKFYFLNDKWLAVEYEDGMIDRVLPVASKSELVNFNQLFFHSARQNLSEKHLWFSVVSRPRKSHFTRVQRLSCCLSLLYCSMIASCMFYRAEERAGNVFSINIGPFSLTSYELYVSIMTNLIVFPVNFIVVEIFRKSRPGKSSLTEWFKRRKTRPMSAKFDVLFNDADEVKTTKKKKKKSTFPPWCRYIGWVLCILTCIASAFFVILYSMQWGRKKSEEWLVSLILSFSLSVLVTQPVQVVVIAIFFSCFMRRVTDDDDDESETKVKDTKLKEDEEYMHDPSLLSDSRRKTYLLPPKGDKLEALRKERLNELKMQSILREISIYAVFVWYVHHNLLLGPARIRQLRVQPESCVIVEPMNKVITECSVDYEMYDTDETRSFNPKWTPLGLNQSLSDDDDSVWKYHDAIELNGLPVFGYLSVYGGGGYLAELGTSEEKAYDMIEYLRNNSWYDIYTRAIIIEFTVYNANVNLFSLVTFLIELPTHGGGLLSPSISTFRLYNYVGVTATAFVVGAQVLFVGFVAYFVIHETLKIKREKRGYFKSFWNCLELVLMAFGVTVIVMYAFRQIFTAMALDDVTKNKTKFVNFQHLAYWDTIFSMIIALELFVAMLKFLKLLRFNKRMSMLGMTLKYCFKDLLYFSVIWIIVFLAYCQVFYLVFGRALLDYATMSITMASQISMMLGRFDYHALNEINRIFSKVFFFFFILCLYWILMNMFLTILNQSIIAVKADINKQSNEYEIVDFVWRRFTKFIGMTSQANRRRQQQVPKVKVQIPSDSAMSANDNDEYSDDAFHRSIDRLLGYVLRHYGDIDVVKENGGNDWTMAISVKEGKSIKRTKKIQALTTT</sequence>
<dbReference type="PROSITE" id="PS00021">
    <property type="entry name" value="KRINGLE_1"/>
    <property type="match status" value="1"/>
</dbReference>
<dbReference type="Gene3D" id="2.60.60.20">
    <property type="entry name" value="PLAT/LH2 domain"/>
    <property type="match status" value="1"/>
</dbReference>
<evidence type="ECO:0000256" key="3">
    <source>
        <dbReference type="ARBA" id="ARBA00007200"/>
    </source>
</evidence>
<dbReference type="InterPro" id="IPR013783">
    <property type="entry name" value="Ig-like_fold"/>
</dbReference>
<feature type="domain" description="PLAT" evidence="18">
    <location>
        <begin position="2326"/>
        <end position="2445"/>
    </location>
</feature>
<gene>
    <name evidence="23" type="primary">LOC100378512</name>
</gene>
<evidence type="ECO:0000259" key="16">
    <source>
        <dbReference type="PROSITE" id="PS50070"/>
    </source>
</evidence>
<feature type="domain" description="PKD" evidence="17">
    <location>
        <begin position="667"/>
        <end position="731"/>
    </location>
</feature>
<feature type="domain" description="GAIN-B" evidence="19">
    <location>
        <begin position="2113"/>
        <end position="2269"/>
    </location>
</feature>
<evidence type="ECO:0000256" key="14">
    <source>
        <dbReference type="PROSITE-ProRule" id="PRU00121"/>
    </source>
</evidence>
<dbReference type="Gene3D" id="2.40.20.10">
    <property type="entry name" value="Plasminogen Kringle 4"/>
    <property type="match status" value="1"/>
</dbReference>
<feature type="disulfide bond" evidence="14">
    <location>
        <begin position="500"/>
        <end position="523"/>
    </location>
</feature>
<feature type="domain" description="REJ" evidence="20">
    <location>
        <begin position="1311"/>
        <end position="1694"/>
    </location>
</feature>
<keyword evidence="4" id="KW-1003">Cell membrane</keyword>
<evidence type="ECO:0000313" key="23">
    <source>
        <dbReference type="RefSeq" id="XP_006814779.1"/>
    </source>
</evidence>
<comment type="caution">
    <text evidence="14">Lacks conserved residue(s) required for the propagation of feature annotation.</text>
</comment>
<organism evidence="22 23">
    <name type="scientific">Saccoglossus kowalevskii</name>
    <name type="common">Acorn worm</name>
    <dbReference type="NCBI Taxonomy" id="10224"/>
    <lineage>
        <taxon>Eukaryota</taxon>
        <taxon>Metazoa</taxon>
        <taxon>Hemichordata</taxon>
        <taxon>Enteropneusta</taxon>
        <taxon>Harrimaniidae</taxon>
        <taxon>Saccoglossus</taxon>
    </lineage>
</organism>
<keyword evidence="7" id="KW-0732">Signal</keyword>
<dbReference type="InterPro" id="IPR000001">
    <property type="entry name" value="Kringle"/>
</dbReference>
<evidence type="ECO:0000259" key="18">
    <source>
        <dbReference type="PROSITE" id="PS50095"/>
    </source>
</evidence>
<dbReference type="PANTHER" id="PTHR10877">
    <property type="entry name" value="POLYCYSTIN FAMILY MEMBER"/>
    <property type="match status" value="1"/>
</dbReference>
<evidence type="ECO:0000256" key="5">
    <source>
        <dbReference type="ARBA" id="ARBA00022572"/>
    </source>
</evidence>
<keyword evidence="12" id="KW-0325">Glycoprotein</keyword>
<dbReference type="Pfam" id="PF00051">
    <property type="entry name" value="Kringle"/>
    <property type="match status" value="1"/>
</dbReference>
<dbReference type="PANTHER" id="PTHR10877:SF194">
    <property type="entry name" value="LOCATION OF VULVA DEFECTIVE 1"/>
    <property type="match status" value="1"/>
</dbReference>
<dbReference type="InterPro" id="IPR014010">
    <property type="entry name" value="REJ_dom"/>
</dbReference>
<dbReference type="Pfam" id="PF01477">
    <property type="entry name" value="PLAT"/>
    <property type="match status" value="1"/>
</dbReference>
<evidence type="ECO:0000256" key="9">
    <source>
        <dbReference type="ARBA" id="ARBA00023069"/>
    </source>
</evidence>
<dbReference type="PROSITE" id="PS50093">
    <property type="entry name" value="PKD"/>
    <property type="match status" value="5"/>
</dbReference>
<dbReference type="InterPro" id="IPR018056">
    <property type="entry name" value="Kringle_CS"/>
</dbReference>
<dbReference type="PROSITE" id="PS51111">
    <property type="entry name" value="REJ"/>
    <property type="match status" value="1"/>
</dbReference>
<evidence type="ECO:0000256" key="11">
    <source>
        <dbReference type="ARBA" id="ARBA00023157"/>
    </source>
</evidence>
<dbReference type="Gene3D" id="2.60.120.200">
    <property type="match status" value="2"/>
</dbReference>
<keyword evidence="13" id="KW-0966">Cell projection</keyword>
<dbReference type="SMART" id="SM00130">
    <property type="entry name" value="KR"/>
    <property type="match status" value="1"/>
</dbReference>
<feature type="transmembrane region" description="Helical" evidence="15">
    <location>
        <begin position="2281"/>
        <end position="2301"/>
    </location>
</feature>
<dbReference type="InterPro" id="IPR042060">
    <property type="entry name" value="PLAT_polycystin1"/>
</dbReference>
<dbReference type="RefSeq" id="XP_006814779.1">
    <property type="nucleotide sequence ID" value="XM_006814716.1"/>
</dbReference>
<dbReference type="CDD" id="cd00108">
    <property type="entry name" value="KR"/>
    <property type="match status" value="1"/>
</dbReference>
<dbReference type="Pfam" id="PF20519">
    <property type="entry name" value="Polycystin_dom"/>
    <property type="match status" value="1"/>
</dbReference>
<comment type="similarity">
    <text evidence="3">Belongs to the polycystin family.</text>
</comment>
<dbReference type="PROSITE" id="PS51212">
    <property type="entry name" value="WSC"/>
    <property type="match status" value="1"/>
</dbReference>
<keyword evidence="5 14" id="KW-0420">Kringle</keyword>
<feature type="transmembrane region" description="Helical" evidence="15">
    <location>
        <begin position="2640"/>
        <end position="2667"/>
    </location>
</feature>
<evidence type="ECO:0000256" key="4">
    <source>
        <dbReference type="ARBA" id="ARBA00022475"/>
    </source>
</evidence>
<evidence type="ECO:0000256" key="7">
    <source>
        <dbReference type="ARBA" id="ARBA00022729"/>
    </source>
</evidence>
<evidence type="ECO:0000256" key="2">
    <source>
        <dbReference type="ARBA" id="ARBA00004651"/>
    </source>
</evidence>